<dbReference type="PANTHER" id="PTHR33446">
    <property type="entry name" value="PROTEIN TONB-RELATED"/>
    <property type="match status" value="1"/>
</dbReference>
<keyword evidence="8" id="KW-1133">Transmembrane helix</keyword>
<keyword evidence="4" id="KW-1003">Cell membrane</keyword>
<dbReference type="Gene3D" id="3.30.1150.10">
    <property type="match status" value="1"/>
</dbReference>
<dbReference type="GO" id="GO:0055085">
    <property type="term" value="P:transmembrane transport"/>
    <property type="evidence" value="ECO:0007669"/>
    <property type="project" value="InterPro"/>
</dbReference>
<feature type="chain" id="PRO_5021827285" evidence="10">
    <location>
        <begin position="20"/>
        <end position="142"/>
    </location>
</feature>
<comment type="subcellular location">
    <subcellularLocation>
        <location evidence="1">Cell inner membrane</location>
        <topology evidence="1">Single-pass membrane protein</topology>
        <orientation evidence="1">Periplasmic side</orientation>
    </subcellularLocation>
</comment>
<evidence type="ECO:0000259" key="11">
    <source>
        <dbReference type="PROSITE" id="PS52015"/>
    </source>
</evidence>
<dbReference type="InterPro" id="IPR037682">
    <property type="entry name" value="TonB_C"/>
</dbReference>
<comment type="similarity">
    <text evidence="2">Belongs to the TonB family.</text>
</comment>
<dbReference type="NCBIfam" id="TIGR01352">
    <property type="entry name" value="tonB_Cterm"/>
    <property type="match status" value="1"/>
</dbReference>
<proteinExistence type="inferred from homology"/>
<sequence length="142" mass="16034">MKKILLIFTVQILCGAVFSQTPPPNPPPEPLPEEPKEKIYEFVDEPAEYPGGFKVLLKYLSDQIVYPKEAVKNGLEGKCFFQFVITDSGKIKNITLKRGVPNCPECDQEALRVLEKMPDWIPGKVDGKNVSSYFSLPIMFKL</sequence>
<keyword evidence="13" id="KW-1185">Reference proteome</keyword>
<feature type="signal peptide" evidence="10">
    <location>
        <begin position="1"/>
        <end position="19"/>
    </location>
</feature>
<dbReference type="PANTHER" id="PTHR33446:SF2">
    <property type="entry name" value="PROTEIN TONB"/>
    <property type="match status" value="1"/>
</dbReference>
<dbReference type="GO" id="GO:0098797">
    <property type="term" value="C:plasma membrane protein complex"/>
    <property type="evidence" value="ECO:0007669"/>
    <property type="project" value="TreeGrafter"/>
</dbReference>
<evidence type="ECO:0000256" key="10">
    <source>
        <dbReference type="SAM" id="SignalP"/>
    </source>
</evidence>
<evidence type="ECO:0000256" key="2">
    <source>
        <dbReference type="ARBA" id="ARBA00006555"/>
    </source>
</evidence>
<keyword evidence="7" id="KW-0653">Protein transport</keyword>
<dbReference type="InterPro" id="IPR051045">
    <property type="entry name" value="TonB-dependent_transducer"/>
</dbReference>
<dbReference type="RefSeq" id="WP_144332193.1">
    <property type="nucleotide sequence ID" value="NZ_VLPL01000002.1"/>
</dbReference>
<protein>
    <submittedName>
        <fullName evidence="12">Energy transducer TonB</fullName>
    </submittedName>
</protein>
<keyword evidence="9" id="KW-0472">Membrane</keyword>
<keyword evidence="5" id="KW-0997">Cell inner membrane</keyword>
<gene>
    <name evidence="12" type="ORF">FO442_05715</name>
</gene>
<dbReference type="Pfam" id="PF03544">
    <property type="entry name" value="TonB_C"/>
    <property type="match status" value="1"/>
</dbReference>
<dbReference type="GO" id="GO:0015031">
    <property type="term" value="P:protein transport"/>
    <property type="evidence" value="ECO:0007669"/>
    <property type="project" value="UniProtKB-KW"/>
</dbReference>
<dbReference type="EMBL" id="VLPL01000002">
    <property type="protein sequence ID" value="TSJ46656.1"/>
    <property type="molecule type" value="Genomic_DNA"/>
</dbReference>
<name>A0A556N376_9FLAO</name>
<dbReference type="Proteomes" id="UP000316008">
    <property type="component" value="Unassembled WGS sequence"/>
</dbReference>
<evidence type="ECO:0000256" key="6">
    <source>
        <dbReference type="ARBA" id="ARBA00022692"/>
    </source>
</evidence>
<dbReference type="GO" id="GO:0031992">
    <property type="term" value="F:energy transducer activity"/>
    <property type="evidence" value="ECO:0007669"/>
    <property type="project" value="TreeGrafter"/>
</dbReference>
<dbReference type="PROSITE" id="PS52015">
    <property type="entry name" value="TONB_CTD"/>
    <property type="match status" value="1"/>
</dbReference>
<keyword evidence="10" id="KW-0732">Signal</keyword>
<keyword evidence="3" id="KW-0813">Transport</keyword>
<dbReference type="OrthoDB" id="1095452at2"/>
<evidence type="ECO:0000256" key="5">
    <source>
        <dbReference type="ARBA" id="ARBA00022519"/>
    </source>
</evidence>
<evidence type="ECO:0000313" key="13">
    <source>
        <dbReference type="Proteomes" id="UP000316008"/>
    </source>
</evidence>
<comment type="caution">
    <text evidence="12">The sequence shown here is derived from an EMBL/GenBank/DDBJ whole genome shotgun (WGS) entry which is preliminary data.</text>
</comment>
<evidence type="ECO:0000256" key="3">
    <source>
        <dbReference type="ARBA" id="ARBA00022448"/>
    </source>
</evidence>
<accession>A0A556N376</accession>
<dbReference type="AlphaFoldDB" id="A0A556N376"/>
<keyword evidence="6" id="KW-0812">Transmembrane</keyword>
<evidence type="ECO:0000256" key="8">
    <source>
        <dbReference type="ARBA" id="ARBA00022989"/>
    </source>
</evidence>
<organism evidence="12 13">
    <name type="scientific">Fluviicola chungangensis</name>
    <dbReference type="NCBI Taxonomy" id="2597671"/>
    <lineage>
        <taxon>Bacteria</taxon>
        <taxon>Pseudomonadati</taxon>
        <taxon>Bacteroidota</taxon>
        <taxon>Flavobacteriia</taxon>
        <taxon>Flavobacteriales</taxon>
        <taxon>Crocinitomicaceae</taxon>
        <taxon>Fluviicola</taxon>
    </lineage>
</organism>
<dbReference type="InterPro" id="IPR006260">
    <property type="entry name" value="TonB/TolA_C"/>
</dbReference>
<evidence type="ECO:0000256" key="1">
    <source>
        <dbReference type="ARBA" id="ARBA00004383"/>
    </source>
</evidence>
<feature type="domain" description="TonB C-terminal" evidence="11">
    <location>
        <begin position="51"/>
        <end position="142"/>
    </location>
</feature>
<dbReference type="SUPFAM" id="SSF74653">
    <property type="entry name" value="TolA/TonB C-terminal domain"/>
    <property type="match status" value="1"/>
</dbReference>
<evidence type="ECO:0000256" key="7">
    <source>
        <dbReference type="ARBA" id="ARBA00022927"/>
    </source>
</evidence>
<evidence type="ECO:0000313" key="12">
    <source>
        <dbReference type="EMBL" id="TSJ46656.1"/>
    </source>
</evidence>
<reference evidence="12 13" key="1">
    <citation type="submission" date="2019-07" db="EMBL/GenBank/DDBJ databases">
        <authorList>
            <person name="Huq M.A."/>
        </authorList>
    </citation>
    <scope>NUCLEOTIDE SEQUENCE [LARGE SCALE GENOMIC DNA]</scope>
    <source>
        <strain evidence="12 13">MAH-3</strain>
    </source>
</reference>
<evidence type="ECO:0000256" key="4">
    <source>
        <dbReference type="ARBA" id="ARBA00022475"/>
    </source>
</evidence>
<evidence type="ECO:0000256" key="9">
    <source>
        <dbReference type="ARBA" id="ARBA00023136"/>
    </source>
</evidence>